<dbReference type="InterPro" id="IPR038765">
    <property type="entry name" value="Papain-like_cys_pep_sf"/>
</dbReference>
<evidence type="ECO:0008006" key="3">
    <source>
        <dbReference type="Google" id="ProtNLM"/>
    </source>
</evidence>
<dbReference type="AlphaFoldDB" id="A0AAV0Y4A8"/>
<keyword evidence="2" id="KW-1185">Reference proteome</keyword>
<reference evidence="1 2" key="1">
    <citation type="submission" date="2023-01" db="EMBL/GenBank/DDBJ databases">
        <authorList>
            <person name="Whitehead M."/>
        </authorList>
    </citation>
    <scope>NUCLEOTIDE SEQUENCE [LARGE SCALE GENOMIC DNA]</scope>
</reference>
<accession>A0AAV0Y4A8</accession>
<dbReference type="EMBL" id="CARXXK010001361">
    <property type="protein sequence ID" value="CAI6375685.1"/>
    <property type="molecule type" value="Genomic_DNA"/>
</dbReference>
<dbReference type="PANTHER" id="PTHR34718">
    <property type="entry name" value="PHD-TYPE DOMAIN-CONTAINING PROTEIN"/>
    <property type="match status" value="1"/>
</dbReference>
<evidence type="ECO:0000313" key="2">
    <source>
        <dbReference type="Proteomes" id="UP001160148"/>
    </source>
</evidence>
<dbReference type="PANTHER" id="PTHR34718:SF2">
    <property type="entry name" value="PHD-TYPE DOMAIN-CONTAINING PROTEIN"/>
    <property type="match status" value="1"/>
</dbReference>
<sequence>MEPTHLKRREICADFQAENAEKVRQDNALKNKKRREAYAKFKFDNNEKLHQQLVLKNKKRREAYATEKMSNHLQLKIVQFQNLIRQVLNYEFCPIHQILQPHSSNLQALDESKSRVEFLLISRTSNFWHWVCVFYNLQSIFIYDPLNRPDTYDKSIGLLRLLFPKHTGNQKIIHCPYVECDPSKDSALNAISIATSLFYNFKPDNILYKQGLEKHFDHMLENKVIKHFPFEFKKLNDPSIYHFDESLITTGDWLNDDHMYCVNYLVRKFTFYEPVDTVVIQSLEQYKNITVARESKHFQILHGSNHWICYKYENNNISLYDSKFNGNLNELQEKFLRSLHPSCYIEQYNPNVTCPSVQQQLYSDDCGVFAIAFQVSLIFGYDPQHLFYERSQTRKHLLNILRTKTLENVSSIYKQQEIAFNIHAYECCQLQSQQPANEDHEHVHVDQINGEQQTGLKDADYFEITKEKNTNKKNKKKIVYYDYQKEIFMQHKYVQIVLDKLHNLHDDQPDH</sequence>
<evidence type="ECO:0000313" key="1">
    <source>
        <dbReference type="EMBL" id="CAI6375685.1"/>
    </source>
</evidence>
<protein>
    <recommendedName>
        <fullName evidence="3">Ubiquitin-like protease family profile domain-containing protein</fullName>
    </recommendedName>
</protein>
<dbReference type="SUPFAM" id="SSF54001">
    <property type="entry name" value="Cysteine proteinases"/>
    <property type="match status" value="1"/>
</dbReference>
<organism evidence="1 2">
    <name type="scientific">Macrosiphum euphorbiae</name>
    <name type="common">potato aphid</name>
    <dbReference type="NCBI Taxonomy" id="13131"/>
    <lineage>
        <taxon>Eukaryota</taxon>
        <taxon>Metazoa</taxon>
        <taxon>Ecdysozoa</taxon>
        <taxon>Arthropoda</taxon>
        <taxon>Hexapoda</taxon>
        <taxon>Insecta</taxon>
        <taxon>Pterygota</taxon>
        <taxon>Neoptera</taxon>
        <taxon>Paraneoptera</taxon>
        <taxon>Hemiptera</taxon>
        <taxon>Sternorrhyncha</taxon>
        <taxon>Aphidomorpha</taxon>
        <taxon>Aphidoidea</taxon>
        <taxon>Aphididae</taxon>
        <taxon>Macrosiphini</taxon>
        <taxon>Macrosiphum</taxon>
    </lineage>
</organism>
<dbReference type="Gene3D" id="3.40.395.10">
    <property type="entry name" value="Adenoviral Proteinase, Chain A"/>
    <property type="match status" value="1"/>
</dbReference>
<proteinExistence type="predicted"/>
<comment type="caution">
    <text evidence="1">The sequence shown here is derived from an EMBL/GenBank/DDBJ whole genome shotgun (WGS) entry which is preliminary data.</text>
</comment>
<name>A0AAV0Y4A8_9HEMI</name>
<dbReference type="Proteomes" id="UP001160148">
    <property type="component" value="Unassembled WGS sequence"/>
</dbReference>
<gene>
    <name evidence="1" type="ORF">MEUPH1_LOCUS29146</name>
</gene>